<evidence type="ECO:0000256" key="2">
    <source>
        <dbReference type="ARBA" id="ARBA00007832"/>
    </source>
</evidence>
<name>A0A238Y0C8_9ACTN</name>
<dbReference type="Gene3D" id="3.30.310.280">
    <property type="match status" value="1"/>
</dbReference>
<sequence length="587" mass="63727">MNPPADIADPTWQDAGRRLVAKALAELSYEQLLSPVPDGPGSWRLELPGAPVHRFRARRGGFGTWRVDPGSVVRGDRPALDPMRFLLDARPVLGLDGPTTAEVVRELTATHAAEARLLADGRPAAALADLPYAELEQHLTGHPVLVLNKGRLGFDAADLDRYAPESRGTVRLRWYAAHPSVAGFQGVPGLDHARLLAEELDPATRQAFTATLADRVPDPAAYVWLPVHPYQDETVVRTLFARYLADRRLVPLGEGPTDYRPVQSVRTLVAPGHRDVKTPLLMRNTLVWRGLGTRATAAAPDVSAWLATLPAGDPELRATGLGLLGEVASVVVSHDLFDEVDDVPYRYRELLGAVWREPVAAHLRPGERARSLAALLHVDPTGRAVLTELVARSGLSPQDWLGRLCEALLPGLLICLTRHGVAFCPHGENTVVVYDTGDVPVRVLVKDFAEDVTLLPGRDYPGLSERADGVLVRWPAEEMAHSITSAVLAGHFRFLAGVAEDHLGVPEETFWALVRKTLLRWRAGHPDLAEAFDDLGLLAPEVERVALNREHLTGGGFHDRADRDAAPDVVHGFAPNPLAAVPAEVPA</sequence>
<dbReference type="Pfam" id="PF04183">
    <property type="entry name" value="IucA_IucC"/>
    <property type="match status" value="1"/>
</dbReference>
<dbReference type="EMBL" id="FZNO01000017">
    <property type="protein sequence ID" value="SNR64607.1"/>
    <property type="molecule type" value="Genomic_DNA"/>
</dbReference>
<dbReference type="PANTHER" id="PTHR34384">
    <property type="entry name" value="L-2,3-DIAMINOPROPANOATE--CITRATE LIGASE"/>
    <property type="match status" value="1"/>
</dbReference>
<gene>
    <name evidence="5" type="ORF">SAMN06272737_1176</name>
</gene>
<comment type="pathway">
    <text evidence="1">Siderophore biosynthesis.</text>
</comment>
<evidence type="ECO:0000313" key="6">
    <source>
        <dbReference type="Proteomes" id="UP000198403"/>
    </source>
</evidence>
<dbReference type="RefSeq" id="WP_089337422.1">
    <property type="nucleotide sequence ID" value="NZ_FZNO01000017.1"/>
</dbReference>
<evidence type="ECO:0000259" key="3">
    <source>
        <dbReference type="Pfam" id="PF04183"/>
    </source>
</evidence>
<organism evidence="5 6">
    <name type="scientific">Blastococcus mobilis</name>
    <dbReference type="NCBI Taxonomy" id="1938746"/>
    <lineage>
        <taxon>Bacteria</taxon>
        <taxon>Bacillati</taxon>
        <taxon>Actinomycetota</taxon>
        <taxon>Actinomycetes</taxon>
        <taxon>Geodermatophilales</taxon>
        <taxon>Geodermatophilaceae</taxon>
        <taxon>Blastococcus</taxon>
    </lineage>
</organism>
<proteinExistence type="inferred from homology"/>
<dbReference type="GO" id="GO:0016881">
    <property type="term" value="F:acid-amino acid ligase activity"/>
    <property type="evidence" value="ECO:0007669"/>
    <property type="project" value="UniProtKB-ARBA"/>
</dbReference>
<comment type="similarity">
    <text evidence="2">Belongs to the IucA/IucC family.</text>
</comment>
<dbReference type="PANTHER" id="PTHR34384:SF6">
    <property type="entry name" value="STAPHYLOFERRIN B SYNTHASE"/>
    <property type="match status" value="1"/>
</dbReference>
<dbReference type="GO" id="GO:0019290">
    <property type="term" value="P:siderophore biosynthetic process"/>
    <property type="evidence" value="ECO:0007669"/>
    <property type="project" value="InterPro"/>
</dbReference>
<protein>
    <submittedName>
        <fullName evidence="5">Siderophore synthetase component</fullName>
    </submittedName>
</protein>
<dbReference type="InterPro" id="IPR037455">
    <property type="entry name" value="LucA/IucC-like"/>
</dbReference>
<reference evidence="5 6" key="1">
    <citation type="submission" date="2017-06" db="EMBL/GenBank/DDBJ databases">
        <authorList>
            <person name="Kim H.J."/>
            <person name="Triplett B.A."/>
        </authorList>
    </citation>
    <scope>NUCLEOTIDE SEQUENCE [LARGE SCALE GENOMIC DNA]</scope>
    <source>
        <strain evidence="5 6">DSM 44272</strain>
    </source>
</reference>
<dbReference type="Pfam" id="PF06276">
    <property type="entry name" value="FhuF"/>
    <property type="match status" value="1"/>
</dbReference>
<evidence type="ECO:0000313" key="5">
    <source>
        <dbReference type="EMBL" id="SNR64607.1"/>
    </source>
</evidence>
<dbReference type="AlphaFoldDB" id="A0A238Y0C8"/>
<feature type="domain" description="Aerobactin siderophore biosynthesis IucA/IucC-like C-terminal" evidence="4">
    <location>
        <begin position="398"/>
        <end position="552"/>
    </location>
</feature>
<dbReference type="OrthoDB" id="495728at2"/>
<dbReference type="Gene3D" id="1.10.510.40">
    <property type="match status" value="1"/>
</dbReference>
<keyword evidence="6" id="KW-1185">Reference proteome</keyword>
<dbReference type="InterPro" id="IPR007310">
    <property type="entry name" value="Aerobactin_biosyn_IucA/IucC_N"/>
</dbReference>
<accession>A0A238Y0C8</accession>
<dbReference type="Proteomes" id="UP000198403">
    <property type="component" value="Unassembled WGS sequence"/>
</dbReference>
<dbReference type="Gene3D" id="6.10.250.3370">
    <property type="match status" value="1"/>
</dbReference>
<evidence type="ECO:0000259" key="4">
    <source>
        <dbReference type="Pfam" id="PF06276"/>
    </source>
</evidence>
<evidence type="ECO:0000256" key="1">
    <source>
        <dbReference type="ARBA" id="ARBA00004924"/>
    </source>
</evidence>
<dbReference type="InterPro" id="IPR022770">
    <property type="entry name" value="IucA/IucC-like_C"/>
</dbReference>
<feature type="domain" description="Aerobactin siderophore biosynthesis IucA/IucC N-terminal" evidence="3">
    <location>
        <begin position="132"/>
        <end position="377"/>
    </location>
</feature>